<dbReference type="SUPFAM" id="SSF48150">
    <property type="entry name" value="DNA-glycosylase"/>
    <property type="match status" value="1"/>
</dbReference>
<dbReference type="PANTHER" id="PTHR47203">
    <property type="match status" value="1"/>
</dbReference>
<sequence>MRLCTRRPLASRLSQEFIKYREQRLKAKSQLKISAKLEPCVNVGELDEKESVLDGLVKTILSQNTTELNSERAFASLKSSFPTWGDVWYVKLEALIVFLKLLLWVLAADSKCIEDAIRCGEEVKAELSLLKGIGPKTVSCVLMFHLQHDDFPVDTHVFQIAKTMGWVPAGADIKKTYLHLNQRIPAELKFDLNCLLYTHGKVCRRCSNRKVGGKSKETEDGDCPLLAYSIRCIVQKV</sequence>
<dbReference type="GO" id="GO:0016787">
    <property type="term" value="F:hydrolase activity"/>
    <property type="evidence" value="ECO:0007669"/>
    <property type="project" value="UniProtKB-ARBA"/>
</dbReference>
<proteinExistence type="predicted"/>
<dbReference type="EMBL" id="JACGWL010000005">
    <property type="protein sequence ID" value="KAK4402365.1"/>
    <property type="molecule type" value="Genomic_DNA"/>
</dbReference>
<evidence type="ECO:0000259" key="1">
    <source>
        <dbReference type="SMART" id="SM00478"/>
    </source>
</evidence>
<dbReference type="CDD" id="cd00056">
    <property type="entry name" value="ENDO3c"/>
    <property type="match status" value="1"/>
</dbReference>
<dbReference type="InterPro" id="IPR023170">
    <property type="entry name" value="HhH_base_excis_C"/>
</dbReference>
<dbReference type="InterPro" id="IPR011257">
    <property type="entry name" value="DNA_glycosylase"/>
</dbReference>
<reference evidence="2" key="1">
    <citation type="submission" date="2020-06" db="EMBL/GenBank/DDBJ databases">
        <authorList>
            <person name="Li T."/>
            <person name="Hu X."/>
            <person name="Zhang T."/>
            <person name="Song X."/>
            <person name="Zhang H."/>
            <person name="Dai N."/>
            <person name="Sheng W."/>
            <person name="Hou X."/>
            <person name="Wei L."/>
        </authorList>
    </citation>
    <scope>NUCLEOTIDE SEQUENCE</scope>
    <source>
        <strain evidence="2">K16</strain>
        <tissue evidence="2">Leaf</tissue>
    </source>
</reference>
<dbReference type="Proteomes" id="UP001289374">
    <property type="component" value="Unassembled WGS sequence"/>
</dbReference>
<evidence type="ECO:0000313" key="3">
    <source>
        <dbReference type="Proteomes" id="UP001289374"/>
    </source>
</evidence>
<feature type="domain" description="HhH-GPD" evidence="1">
    <location>
        <begin position="61"/>
        <end position="202"/>
    </location>
</feature>
<accession>A0AAE2BYQ8</accession>
<dbReference type="InterPro" id="IPR003265">
    <property type="entry name" value="HhH-GPD_domain"/>
</dbReference>
<comment type="caution">
    <text evidence="2">The sequence shown here is derived from an EMBL/GenBank/DDBJ whole genome shotgun (WGS) entry which is preliminary data.</text>
</comment>
<reference evidence="2" key="2">
    <citation type="journal article" date="2024" name="Plant">
        <title>Genomic evolution and insights into agronomic trait innovations of Sesamum species.</title>
        <authorList>
            <person name="Miao H."/>
            <person name="Wang L."/>
            <person name="Qu L."/>
            <person name="Liu H."/>
            <person name="Sun Y."/>
            <person name="Le M."/>
            <person name="Wang Q."/>
            <person name="Wei S."/>
            <person name="Zheng Y."/>
            <person name="Lin W."/>
            <person name="Duan Y."/>
            <person name="Cao H."/>
            <person name="Xiong S."/>
            <person name="Wang X."/>
            <person name="Wei L."/>
            <person name="Li C."/>
            <person name="Ma Q."/>
            <person name="Ju M."/>
            <person name="Zhao R."/>
            <person name="Li G."/>
            <person name="Mu C."/>
            <person name="Tian Q."/>
            <person name="Mei H."/>
            <person name="Zhang T."/>
            <person name="Gao T."/>
            <person name="Zhang H."/>
        </authorList>
    </citation>
    <scope>NUCLEOTIDE SEQUENCE</scope>
    <source>
        <strain evidence="2">K16</strain>
    </source>
</reference>
<keyword evidence="3" id="KW-1185">Reference proteome</keyword>
<dbReference type="Gene3D" id="1.10.1670.10">
    <property type="entry name" value="Helix-hairpin-Helix base-excision DNA repair enzymes (C-terminal)"/>
    <property type="match status" value="1"/>
</dbReference>
<dbReference type="GO" id="GO:0006284">
    <property type="term" value="P:base-excision repair"/>
    <property type="evidence" value="ECO:0007669"/>
    <property type="project" value="InterPro"/>
</dbReference>
<dbReference type="SMART" id="SM00478">
    <property type="entry name" value="ENDO3c"/>
    <property type="match status" value="1"/>
</dbReference>
<gene>
    <name evidence="2" type="ORF">Sango_0977200</name>
</gene>
<dbReference type="PANTHER" id="PTHR47203:SF1">
    <property type="entry name" value="HYPOTHETICAL BASE EXCISION DNA REPAIR PROTEIN (EUROFUNG)"/>
    <property type="match status" value="1"/>
</dbReference>
<evidence type="ECO:0000313" key="2">
    <source>
        <dbReference type="EMBL" id="KAK4402365.1"/>
    </source>
</evidence>
<protein>
    <submittedName>
        <fullName evidence="2">DNA glycosylase</fullName>
    </submittedName>
</protein>
<dbReference type="GO" id="GO:0140097">
    <property type="term" value="F:catalytic activity, acting on DNA"/>
    <property type="evidence" value="ECO:0007669"/>
    <property type="project" value="UniProtKB-ARBA"/>
</dbReference>
<dbReference type="Gene3D" id="1.10.340.30">
    <property type="entry name" value="Hypothetical protein, domain 2"/>
    <property type="match status" value="1"/>
</dbReference>
<organism evidence="2 3">
    <name type="scientific">Sesamum angolense</name>
    <dbReference type="NCBI Taxonomy" id="2727404"/>
    <lineage>
        <taxon>Eukaryota</taxon>
        <taxon>Viridiplantae</taxon>
        <taxon>Streptophyta</taxon>
        <taxon>Embryophyta</taxon>
        <taxon>Tracheophyta</taxon>
        <taxon>Spermatophyta</taxon>
        <taxon>Magnoliopsida</taxon>
        <taxon>eudicotyledons</taxon>
        <taxon>Gunneridae</taxon>
        <taxon>Pentapetalae</taxon>
        <taxon>asterids</taxon>
        <taxon>lamiids</taxon>
        <taxon>Lamiales</taxon>
        <taxon>Pedaliaceae</taxon>
        <taxon>Sesamum</taxon>
    </lineage>
</organism>
<name>A0AAE2BYQ8_9LAMI</name>
<dbReference type="AlphaFoldDB" id="A0AAE2BYQ8"/>